<gene>
    <name evidence="2" type="ORF">MFLAVUS_009512</name>
</gene>
<protein>
    <submittedName>
        <fullName evidence="2">Uncharacterized protein</fullName>
    </submittedName>
</protein>
<comment type="caution">
    <text evidence="2">The sequence shown here is derived from an EMBL/GenBank/DDBJ whole genome shotgun (WGS) entry which is preliminary data.</text>
</comment>
<evidence type="ECO:0000313" key="2">
    <source>
        <dbReference type="EMBL" id="GAA5815993.1"/>
    </source>
</evidence>
<name>A0ABP9ZA53_9FUNG</name>
<dbReference type="Proteomes" id="UP001473302">
    <property type="component" value="Unassembled WGS sequence"/>
</dbReference>
<dbReference type="EMBL" id="BAABUK010000029">
    <property type="protein sequence ID" value="GAA5815993.1"/>
    <property type="molecule type" value="Genomic_DNA"/>
</dbReference>
<accession>A0ABP9ZA53</accession>
<proteinExistence type="predicted"/>
<evidence type="ECO:0000256" key="1">
    <source>
        <dbReference type="SAM" id="MobiDB-lite"/>
    </source>
</evidence>
<feature type="compositionally biased region" description="Low complexity" evidence="1">
    <location>
        <begin position="44"/>
        <end position="58"/>
    </location>
</feature>
<organism evidence="2 3">
    <name type="scientific">Mucor flavus</name>
    <dbReference type="NCBI Taxonomy" id="439312"/>
    <lineage>
        <taxon>Eukaryota</taxon>
        <taxon>Fungi</taxon>
        <taxon>Fungi incertae sedis</taxon>
        <taxon>Mucoromycota</taxon>
        <taxon>Mucoromycotina</taxon>
        <taxon>Mucoromycetes</taxon>
        <taxon>Mucorales</taxon>
        <taxon>Mucorineae</taxon>
        <taxon>Mucoraceae</taxon>
        <taxon>Mucor</taxon>
    </lineage>
</organism>
<sequence length="145" mass="16913">MSQQTSSSSSRAITRELVEDEYSQYFTRKTQPQVHKTPIEKRNNNTTNNETPTEAEPAINNQPTEPLSESEFRSVLMDIKDKQNNQIQQFSSLVLHISKSNDVLKQIVYQLQTMTQQQQMFFLHMGRKLEKMTDLQTDTSKRQKS</sequence>
<feature type="region of interest" description="Disordered" evidence="1">
    <location>
        <begin position="25"/>
        <end position="70"/>
    </location>
</feature>
<evidence type="ECO:0000313" key="3">
    <source>
        <dbReference type="Proteomes" id="UP001473302"/>
    </source>
</evidence>
<feature type="compositionally biased region" description="Polar residues" evidence="1">
    <location>
        <begin position="25"/>
        <end position="34"/>
    </location>
</feature>
<reference evidence="2 3" key="1">
    <citation type="submission" date="2024-04" db="EMBL/GenBank/DDBJ databases">
        <title>genome sequences of Mucor flavus KT1a and Helicostylum pulchrum KT1b strains isolated from the surface of a dry-aged beef.</title>
        <authorList>
            <person name="Toyotome T."/>
            <person name="Hosono M."/>
            <person name="Torimaru M."/>
            <person name="Fukuda K."/>
            <person name="Mikami N."/>
        </authorList>
    </citation>
    <scope>NUCLEOTIDE SEQUENCE [LARGE SCALE GENOMIC DNA]</scope>
    <source>
        <strain evidence="2 3">KT1a</strain>
    </source>
</reference>
<keyword evidence="3" id="KW-1185">Reference proteome</keyword>